<dbReference type="GeneID" id="77936374"/>
<proteinExistence type="predicted"/>
<dbReference type="KEGG" id="vg:77936374"/>
<name>A0A5B8WLM7_9CAUD</name>
<gene>
    <name evidence="1" type="primary">11</name>
    <name evidence="1" type="ORF">SEA_QUI_11</name>
</gene>
<sequence length="249" mass="27178">MKQLITPTPIIPAQGGWCLQYVRQAYGLPARYASATEAWDKSTSKHRDRNFPAGLWTPVWYGIAENPLGHVVLLAPDGSCYSTSDYSGWPVHHNSLADLESFYAYYNLTLQYRGWTEDVAGYAVIGGTSINANSITKADVEEFLMALPQAKQEMIADRIERYLNAPISNVANAVMEAEVVHGGSHSFKTEVVLIRKQVIALSGLVAQLAKNPNLTAEQITKAVQEGMENAVVDVDITVSGKPTPEAPAQ</sequence>
<dbReference type="RefSeq" id="YP_010660377.1">
    <property type="nucleotide sequence ID" value="NC_070877.1"/>
</dbReference>
<reference evidence="1 2" key="1">
    <citation type="submission" date="2019-07" db="EMBL/GenBank/DDBJ databases">
        <authorList>
            <person name="Abdullah A."/>
            <person name="Lima G.C."/>
            <person name="Cuneo C.K."/>
            <person name="Ennest D.C."/>
            <person name="Fritz K.J."/>
            <person name="Johnson B.T."/>
            <person name="Larson S.M."/>
            <person name="Lemunyete M.N."/>
            <person name="Murray M.B."/>
            <person name="Osmond D.E."/>
            <person name="Patras K.A."/>
            <person name="Ransibrahmanakul S."/>
            <person name="Simpson K.A."/>
            <person name="Thull B.S."/>
            <person name="Wetzel S."/>
            <person name="Bonilla J.A."/>
            <person name="Klyczek K."/>
            <person name="Garlena R.A."/>
            <person name="Russell D.A."/>
            <person name="Pope W.H."/>
            <person name="Jacobs-Sera D."/>
            <person name="Hatfull G.F."/>
        </authorList>
    </citation>
    <scope>NUCLEOTIDE SEQUENCE [LARGE SCALE GENOMIC DNA]</scope>
</reference>
<organism evidence="1 2">
    <name type="scientific">Arthrobacter phage Qui</name>
    <dbReference type="NCBI Taxonomy" id="2603260"/>
    <lineage>
        <taxon>Viruses</taxon>
        <taxon>Duplodnaviria</taxon>
        <taxon>Heunggongvirae</taxon>
        <taxon>Uroviricota</taxon>
        <taxon>Caudoviricetes</taxon>
        <taxon>Quivirus</taxon>
        <taxon>Quivirus qui</taxon>
    </lineage>
</organism>
<dbReference type="EMBL" id="MN183282">
    <property type="protein sequence ID" value="QED11502.1"/>
    <property type="molecule type" value="Genomic_DNA"/>
</dbReference>
<evidence type="ECO:0000313" key="1">
    <source>
        <dbReference type="EMBL" id="QED11502.1"/>
    </source>
</evidence>
<evidence type="ECO:0000313" key="2">
    <source>
        <dbReference type="Proteomes" id="UP000321915"/>
    </source>
</evidence>
<keyword evidence="2" id="KW-1185">Reference proteome</keyword>
<protein>
    <submittedName>
        <fullName evidence="1">Peptidase</fullName>
    </submittedName>
</protein>
<accession>A0A5B8WLM7</accession>
<dbReference type="Proteomes" id="UP000321915">
    <property type="component" value="Segment"/>
</dbReference>